<dbReference type="GO" id="GO:0006511">
    <property type="term" value="P:ubiquitin-dependent protein catabolic process"/>
    <property type="evidence" value="ECO:0007669"/>
    <property type="project" value="InterPro"/>
</dbReference>
<comment type="pathway">
    <text evidence="5">Protein degradation; proteasomal ubiquitin-dependent pathway.</text>
</comment>
<dbReference type="SMART" id="SM00547">
    <property type="entry name" value="ZnF_RBZ"/>
    <property type="match status" value="1"/>
</dbReference>
<dbReference type="CDD" id="cd08061">
    <property type="entry name" value="MPN_NPL4"/>
    <property type="match status" value="1"/>
</dbReference>
<dbReference type="PROSITE" id="PS01358">
    <property type="entry name" value="ZF_RANBP2_1"/>
    <property type="match status" value="1"/>
</dbReference>
<evidence type="ECO:0000313" key="10">
    <source>
        <dbReference type="EMBL" id="KAK3091936.1"/>
    </source>
</evidence>
<dbReference type="PANTHER" id="PTHR12710">
    <property type="entry name" value="NUCLEAR PROTEIN LOCALIZATION 4"/>
    <property type="match status" value="1"/>
</dbReference>
<keyword evidence="4" id="KW-0862">Zinc</keyword>
<dbReference type="InterPro" id="IPR029071">
    <property type="entry name" value="Ubiquitin-like_domsf"/>
</dbReference>
<dbReference type="GO" id="GO:0005634">
    <property type="term" value="C:nucleus"/>
    <property type="evidence" value="ECO:0007669"/>
    <property type="project" value="TreeGrafter"/>
</dbReference>
<dbReference type="InterPro" id="IPR036443">
    <property type="entry name" value="Znf_RanBP2_sf"/>
</dbReference>
<evidence type="ECO:0000259" key="8">
    <source>
        <dbReference type="PROSITE" id="PS50199"/>
    </source>
</evidence>
<evidence type="ECO:0000256" key="7">
    <source>
        <dbReference type="PROSITE-ProRule" id="PRU00322"/>
    </source>
</evidence>
<accession>A0AA88Y9E6</accession>
<organism evidence="10 11">
    <name type="scientific">Pinctada imbricata</name>
    <name type="common">Atlantic pearl-oyster</name>
    <name type="synonym">Pinctada martensii</name>
    <dbReference type="NCBI Taxonomy" id="66713"/>
    <lineage>
        <taxon>Eukaryota</taxon>
        <taxon>Metazoa</taxon>
        <taxon>Spiralia</taxon>
        <taxon>Lophotrochozoa</taxon>
        <taxon>Mollusca</taxon>
        <taxon>Bivalvia</taxon>
        <taxon>Autobranchia</taxon>
        <taxon>Pteriomorphia</taxon>
        <taxon>Pterioida</taxon>
        <taxon>Pterioidea</taxon>
        <taxon>Pteriidae</taxon>
        <taxon>Pinctada</taxon>
    </lineage>
</organism>
<keyword evidence="2" id="KW-0479">Metal-binding</keyword>
<dbReference type="Gene3D" id="2.30.30.380">
    <property type="entry name" value="Zn-finger domain of Sec23/24"/>
    <property type="match status" value="1"/>
</dbReference>
<feature type="domain" description="RanBP2-type" evidence="8">
    <location>
        <begin position="636"/>
        <end position="664"/>
    </location>
</feature>
<comment type="caution">
    <text evidence="10">The sequence shown here is derived from an EMBL/GenBank/DDBJ whole genome shotgun (WGS) entry which is preliminary data.</text>
</comment>
<dbReference type="PANTHER" id="PTHR12710:SF0">
    <property type="entry name" value="NUCLEAR PROTEIN LOCALIZATION PROTEIN 4 HOMOLOG"/>
    <property type="match status" value="1"/>
</dbReference>
<sequence length="664" mass="74387">MEFSSTAEKGNQPIQCARNIDTAYILECKLIIRVQSPEHGTKRIECKQSEVIAEFLNKIQNAFGLGDSGWSLYKTRDKKDWIRTSRAKTLDSYKVRHGDMLFLLSTDGKSLQPESSSDSFSTTSNNIGASSATSQLSAAAASGPSMASTNVVEDEVDKILDKEDGKIYRQRNEQLCHHGPKGKCLHCVPLEPYDEEFLQKCDPPIKFLSFHSYIRKLTSGVDKGKFAYLENISCRIKPGCKEHPPWPGGICTKCQPNAVTLNRQKYRHVDNVMFENASIVDRFLNYWRRTGSQRIGIMYGRYEPHKDTPLGIKATVSAIYEPPQICTKSKVELQEDPNEDAINRVADQLGIRPVGWIFTDLIADDLSKGTVKHFRGTIDSHFLSAQECIMAADFQNKHTNPCKLSPDGHFGSKFVTVVVTGDVNNQIHFEGYQVSNQCMALVRDDCLIPTKDAPELGYVKESSDKQYVPDVFYKVKDEYGNEVTQLARPLPVEYLLVDMPSAFPLSAQYTFKSHLHTEVKTFPVESRVDIGEVQDYTSLSSYLQQFPPDRFLESTSDFHLLLFLATSEIVPVKEQISVLLDAVRMDDQEKAFHFKKSQEWATVEEIMAAHDVSPGISRQASYVGPGASPLPPIGSSGGQWVCAHCTFHNNPTTNTCEMCSLPKS</sequence>
<dbReference type="Gene3D" id="3.40.140.10">
    <property type="entry name" value="Cytidine Deaminase, domain 2"/>
    <property type="match status" value="1"/>
</dbReference>
<dbReference type="Pfam" id="PF05021">
    <property type="entry name" value="NPL4"/>
    <property type="match status" value="1"/>
</dbReference>
<dbReference type="PIRSF" id="PIRSF010052">
    <property type="entry name" value="Polyub_prc_Npl4"/>
    <property type="match status" value="1"/>
</dbReference>
<reference evidence="10" key="1">
    <citation type="submission" date="2019-08" db="EMBL/GenBank/DDBJ databases">
        <title>The improved chromosome-level genome for the pearl oyster Pinctada fucata martensii using PacBio sequencing and Hi-C.</title>
        <authorList>
            <person name="Zheng Z."/>
        </authorList>
    </citation>
    <scope>NUCLEOTIDE SEQUENCE</scope>
    <source>
        <strain evidence="10">ZZ-2019</strain>
        <tissue evidence="10">Adductor muscle</tissue>
    </source>
</reference>
<dbReference type="SUPFAM" id="SSF54236">
    <property type="entry name" value="Ubiquitin-like"/>
    <property type="match status" value="1"/>
</dbReference>
<evidence type="ECO:0000256" key="3">
    <source>
        <dbReference type="ARBA" id="ARBA00022771"/>
    </source>
</evidence>
<dbReference type="InterPro" id="IPR001876">
    <property type="entry name" value="Znf_RanBP2"/>
</dbReference>
<evidence type="ECO:0000256" key="2">
    <source>
        <dbReference type="ARBA" id="ARBA00022723"/>
    </source>
</evidence>
<dbReference type="InterPro" id="IPR007716">
    <property type="entry name" value="NPL4_Zn-bd_put"/>
</dbReference>
<name>A0AA88Y9E6_PINIB</name>
<evidence type="ECO:0000256" key="6">
    <source>
        <dbReference type="ARBA" id="ARBA00074519"/>
    </source>
</evidence>
<dbReference type="AlphaFoldDB" id="A0AA88Y9E6"/>
<dbReference type="SUPFAM" id="SSF90209">
    <property type="entry name" value="Ran binding protein zinc finger-like"/>
    <property type="match status" value="1"/>
</dbReference>
<dbReference type="Pfam" id="PF05020">
    <property type="entry name" value="zf-NPL4"/>
    <property type="match status" value="1"/>
</dbReference>
<dbReference type="Proteomes" id="UP001186944">
    <property type="component" value="Unassembled WGS sequence"/>
</dbReference>
<dbReference type="PROSITE" id="PS50199">
    <property type="entry name" value="ZF_RANBP2_2"/>
    <property type="match status" value="1"/>
</dbReference>
<dbReference type="FunFam" id="3.40.140.10:FF:000012">
    <property type="entry name" value="nuclear protein localization protein 4 homolog"/>
    <property type="match status" value="1"/>
</dbReference>
<proteinExistence type="inferred from homology"/>
<dbReference type="GO" id="GO:0043130">
    <property type="term" value="F:ubiquitin binding"/>
    <property type="evidence" value="ECO:0007669"/>
    <property type="project" value="TreeGrafter"/>
</dbReference>
<dbReference type="InterPro" id="IPR016563">
    <property type="entry name" value="Npl4"/>
</dbReference>
<dbReference type="InterPro" id="IPR007717">
    <property type="entry name" value="NPL4_C"/>
</dbReference>
<dbReference type="InterPro" id="IPR024682">
    <property type="entry name" value="Npl4_Ub-like_dom"/>
</dbReference>
<dbReference type="GO" id="GO:0008270">
    <property type="term" value="F:zinc ion binding"/>
    <property type="evidence" value="ECO:0007669"/>
    <property type="project" value="UniProtKB-KW"/>
</dbReference>
<dbReference type="PROSITE" id="PS50249">
    <property type="entry name" value="MPN"/>
    <property type="match status" value="1"/>
</dbReference>
<evidence type="ECO:0000259" key="9">
    <source>
        <dbReference type="PROSITE" id="PS50249"/>
    </source>
</evidence>
<evidence type="ECO:0000256" key="1">
    <source>
        <dbReference type="ARBA" id="ARBA00011025"/>
    </source>
</evidence>
<dbReference type="Gene3D" id="3.10.20.90">
    <property type="entry name" value="Phosphatidylinositol 3-kinase Catalytic Subunit, Chain A, domain 1"/>
    <property type="match status" value="1"/>
</dbReference>
<feature type="domain" description="MPN" evidence="9">
    <location>
        <begin position="272"/>
        <end position="410"/>
    </location>
</feature>
<keyword evidence="11" id="KW-1185">Reference proteome</keyword>
<dbReference type="InterPro" id="IPR037518">
    <property type="entry name" value="MPN"/>
</dbReference>
<comment type="similarity">
    <text evidence="1">Belongs to the NPL4 family.</text>
</comment>
<dbReference type="Pfam" id="PF11543">
    <property type="entry name" value="UN_NPL4"/>
    <property type="match status" value="1"/>
</dbReference>
<dbReference type="GO" id="GO:0031625">
    <property type="term" value="F:ubiquitin protein ligase binding"/>
    <property type="evidence" value="ECO:0007669"/>
    <property type="project" value="TreeGrafter"/>
</dbReference>
<dbReference type="EMBL" id="VSWD01000010">
    <property type="protein sequence ID" value="KAK3091936.1"/>
    <property type="molecule type" value="Genomic_DNA"/>
</dbReference>
<protein>
    <recommendedName>
        <fullName evidence="6">Nuclear protein localization protein 4 homolog</fullName>
    </recommendedName>
</protein>
<evidence type="ECO:0000313" key="11">
    <source>
        <dbReference type="Proteomes" id="UP001186944"/>
    </source>
</evidence>
<gene>
    <name evidence="10" type="ORF">FSP39_023832</name>
</gene>
<evidence type="ECO:0000256" key="4">
    <source>
        <dbReference type="ARBA" id="ARBA00022833"/>
    </source>
</evidence>
<keyword evidence="3 7" id="KW-0863">Zinc-finger</keyword>
<evidence type="ECO:0000256" key="5">
    <source>
        <dbReference type="ARBA" id="ARBA00060618"/>
    </source>
</evidence>